<comment type="caution">
    <text evidence="2">The sequence shown here is derived from an EMBL/GenBank/DDBJ whole genome shotgun (WGS) entry which is preliminary data.</text>
</comment>
<keyword evidence="3" id="KW-1185">Reference proteome</keyword>
<keyword evidence="1" id="KW-0732">Signal</keyword>
<sequence length="232" mass="24047">MRRVPAALFALLIAAVGSAKAEVIAWDYTGIVQYSNASSIHDGMSVSGQVTYDTSSPGYTYNAGASAQYDTAVSAISVSVPQASVLYSLASGPGSFQIQDNAFGNYEAVLYANAGRGATFSGSGLPLGVSGIELFLNSLTDFLTPDGGTNLPTAPYSLSSIPYTWDQNGQGAWVEFYPGTDGSGYVRAEITNLTEDISLPEPGSLATLAVGLAILGIAWERRSTTGRATAQS</sequence>
<evidence type="ECO:0008006" key="4">
    <source>
        <dbReference type="Google" id="ProtNLM"/>
    </source>
</evidence>
<evidence type="ECO:0000313" key="2">
    <source>
        <dbReference type="EMBL" id="GGF00707.1"/>
    </source>
</evidence>
<accession>A0A8J3E1C6</accession>
<proteinExistence type="predicted"/>
<dbReference type="RefSeq" id="WP_189041669.1">
    <property type="nucleotide sequence ID" value="NZ_BMJQ01000001.1"/>
</dbReference>
<dbReference type="AlphaFoldDB" id="A0A8J3E1C6"/>
<evidence type="ECO:0000313" key="3">
    <source>
        <dbReference type="Proteomes" id="UP000646365"/>
    </source>
</evidence>
<dbReference type="Proteomes" id="UP000646365">
    <property type="component" value="Unassembled WGS sequence"/>
</dbReference>
<feature type="signal peptide" evidence="1">
    <location>
        <begin position="1"/>
        <end position="21"/>
    </location>
</feature>
<reference evidence="2" key="2">
    <citation type="submission" date="2020-09" db="EMBL/GenBank/DDBJ databases">
        <authorList>
            <person name="Sun Q."/>
            <person name="Zhou Y."/>
        </authorList>
    </citation>
    <scope>NUCLEOTIDE SEQUENCE</scope>
    <source>
        <strain evidence="2">CGMCC 1.15725</strain>
    </source>
</reference>
<organism evidence="2 3">
    <name type="scientific">Aliidongia dinghuensis</name>
    <dbReference type="NCBI Taxonomy" id="1867774"/>
    <lineage>
        <taxon>Bacteria</taxon>
        <taxon>Pseudomonadati</taxon>
        <taxon>Pseudomonadota</taxon>
        <taxon>Alphaproteobacteria</taxon>
        <taxon>Rhodospirillales</taxon>
        <taxon>Dongiaceae</taxon>
        <taxon>Aliidongia</taxon>
    </lineage>
</organism>
<dbReference type="EMBL" id="BMJQ01000001">
    <property type="protein sequence ID" value="GGF00707.1"/>
    <property type="molecule type" value="Genomic_DNA"/>
</dbReference>
<protein>
    <recommendedName>
        <fullName evidence="4">PEP-CTERM sorting domain-containing protein</fullName>
    </recommendedName>
</protein>
<gene>
    <name evidence="2" type="ORF">GCM10011611_02870</name>
</gene>
<feature type="chain" id="PRO_5035223082" description="PEP-CTERM sorting domain-containing protein" evidence="1">
    <location>
        <begin position="22"/>
        <end position="232"/>
    </location>
</feature>
<name>A0A8J3E1C6_9PROT</name>
<reference evidence="2" key="1">
    <citation type="journal article" date="2014" name="Int. J. Syst. Evol. Microbiol.">
        <title>Complete genome sequence of Corynebacterium casei LMG S-19264T (=DSM 44701T), isolated from a smear-ripened cheese.</title>
        <authorList>
            <consortium name="US DOE Joint Genome Institute (JGI-PGF)"/>
            <person name="Walter F."/>
            <person name="Albersmeier A."/>
            <person name="Kalinowski J."/>
            <person name="Ruckert C."/>
        </authorList>
    </citation>
    <scope>NUCLEOTIDE SEQUENCE</scope>
    <source>
        <strain evidence="2">CGMCC 1.15725</strain>
    </source>
</reference>
<evidence type="ECO:0000256" key="1">
    <source>
        <dbReference type="SAM" id="SignalP"/>
    </source>
</evidence>